<reference evidence="4" key="1">
    <citation type="submission" date="2016-06" db="EMBL/GenBank/DDBJ databases">
        <authorList>
            <person name="Varghese N."/>
            <person name="Submissions Spin"/>
        </authorList>
    </citation>
    <scope>NUCLEOTIDE SEQUENCE [LARGE SCALE GENOMIC DNA]</scope>
    <source>
        <strain evidence="4">DSM 45431</strain>
    </source>
</reference>
<dbReference type="Proteomes" id="UP000199413">
    <property type="component" value="Unassembled WGS sequence"/>
</dbReference>
<name>A0A1C6S8Y4_9ACTN</name>
<keyword evidence="1" id="KW-0472">Membrane</keyword>
<accession>A0A1C6S8Y4</accession>
<keyword evidence="1" id="KW-1133">Transmembrane helix</keyword>
<dbReference type="OrthoDB" id="3385947at2"/>
<keyword evidence="4" id="KW-1185">Reference proteome</keyword>
<evidence type="ECO:0000313" key="4">
    <source>
        <dbReference type="Proteomes" id="UP000199413"/>
    </source>
</evidence>
<organism evidence="3 4">
    <name type="scientific">Micromonospora rhizosphaerae</name>
    <dbReference type="NCBI Taxonomy" id="568872"/>
    <lineage>
        <taxon>Bacteria</taxon>
        <taxon>Bacillati</taxon>
        <taxon>Actinomycetota</taxon>
        <taxon>Actinomycetes</taxon>
        <taxon>Micromonosporales</taxon>
        <taxon>Micromonosporaceae</taxon>
        <taxon>Micromonospora</taxon>
    </lineage>
</organism>
<dbReference type="InterPro" id="IPR013974">
    <property type="entry name" value="SAF"/>
</dbReference>
<gene>
    <name evidence="3" type="ORF">GA0070624_3209</name>
</gene>
<evidence type="ECO:0000313" key="3">
    <source>
        <dbReference type="EMBL" id="SCL25957.1"/>
    </source>
</evidence>
<dbReference type="EMBL" id="FMHV01000002">
    <property type="protein sequence ID" value="SCL25957.1"/>
    <property type="molecule type" value="Genomic_DNA"/>
</dbReference>
<keyword evidence="1" id="KW-0812">Transmembrane</keyword>
<dbReference type="Pfam" id="PF08666">
    <property type="entry name" value="SAF"/>
    <property type="match status" value="1"/>
</dbReference>
<dbReference type="RefSeq" id="WP_091341898.1">
    <property type="nucleotide sequence ID" value="NZ_FMHV01000002.1"/>
</dbReference>
<protein>
    <submittedName>
        <fullName evidence="3">SAF domain-containing protein</fullName>
    </submittedName>
</protein>
<dbReference type="AlphaFoldDB" id="A0A1C6S8Y4"/>
<evidence type="ECO:0000259" key="2">
    <source>
        <dbReference type="SMART" id="SM00858"/>
    </source>
</evidence>
<dbReference type="STRING" id="568872.GA0070624_3209"/>
<evidence type="ECO:0000256" key="1">
    <source>
        <dbReference type="SAM" id="Phobius"/>
    </source>
</evidence>
<proteinExistence type="predicted"/>
<feature type="transmembrane region" description="Helical" evidence="1">
    <location>
        <begin position="36"/>
        <end position="55"/>
    </location>
</feature>
<sequence>MSTATSARPTARRTPLETRTVVDAPGTRRRRSVPRLLGGALLVVLGAVAFGAVGLRVDPGIDVLAMARPVAAGTQLSDEDIRVVHIVPDQALHVVRVSERSAVVGRTAAVPLAAGALLTSDQLGAVTDPPPGQSVIAVGVKTGRAPSGLTPGASVLVVIVPQGGAVDPPPQAPAVVRAVDLTDSSGITVVSLQMSAESAVRIASATGDVALILQSPGR</sequence>
<dbReference type="CDD" id="cd11614">
    <property type="entry name" value="SAF_CpaB_FlgA_like"/>
    <property type="match status" value="1"/>
</dbReference>
<dbReference type="SMART" id="SM00858">
    <property type="entry name" value="SAF"/>
    <property type="match status" value="1"/>
</dbReference>
<feature type="domain" description="SAF" evidence="2">
    <location>
        <begin position="61"/>
        <end position="124"/>
    </location>
</feature>